<name>A0A518GHQ4_9BACT</name>
<feature type="transmembrane region" description="Helical" evidence="2">
    <location>
        <begin position="24"/>
        <end position="47"/>
    </location>
</feature>
<dbReference type="Proteomes" id="UP000318017">
    <property type="component" value="Chromosome"/>
</dbReference>
<organism evidence="3 4">
    <name type="scientific">Aureliella helgolandensis</name>
    <dbReference type="NCBI Taxonomy" id="2527968"/>
    <lineage>
        <taxon>Bacteria</taxon>
        <taxon>Pseudomonadati</taxon>
        <taxon>Planctomycetota</taxon>
        <taxon>Planctomycetia</taxon>
        <taxon>Pirellulales</taxon>
        <taxon>Pirellulaceae</taxon>
        <taxon>Aureliella</taxon>
    </lineage>
</organism>
<accession>A0A518GHQ4</accession>
<proteinExistence type="predicted"/>
<reference evidence="3 4" key="1">
    <citation type="submission" date="2019-02" db="EMBL/GenBank/DDBJ databases">
        <title>Deep-cultivation of Planctomycetes and their phenomic and genomic characterization uncovers novel biology.</title>
        <authorList>
            <person name="Wiegand S."/>
            <person name="Jogler M."/>
            <person name="Boedeker C."/>
            <person name="Pinto D."/>
            <person name="Vollmers J."/>
            <person name="Rivas-Marin E."/>
            <person name="Kohn T."/>
            <person name="Peeters S.H."/>
            <person name="Heuer A."/>
            <person name="Rast P."/>
            <person name="Oberbeckmann S."/>
            <person name="Bunk B."/>
            <person name="Jeske O."/>
            <person name="Meyerdierks A."/>
            <person name="Storesund J.E."/>
            <person name="Kallscheuer N."/>
            <person name="Luecker S."/>
            <person name="Lage O.M."/>
            <person name="Pohl T."/>
            <person name="Merkel B.J."/>
            <person name="Hornburger P."/>
            <person name="Mueller R.-W."/>
            <person name="Bruemmer F."/>
            <person name="Labrenz M."/>
            <person name="Spormann A.M."/>
            <person name="Op den Camp H."/>
            <person name="Overmann J."/>
            <person name="Amann R."/>
            <person name="Jetten M.S.M."/>
            <person name="Mascher T."/>
            <person name="Medema M.H."/>
            <person name="Devos D.P."/>
            <person name="Kaster A.-K."/>
            <person name="Ovreas L."/>
            <person name="Rohde M."/>
            <person name="Galperin M.Y."/>
            <person name="Jogler C."/>
        </authorList>
    </citation>
    <scope>NUCLEOTIDE SEQUENCE [LARGE SCALE GENOMIC DNA]</scope>
    <source>
        <strain evidence="3 4">Q31a</strain>
    </source>
</reference>
<keyword evidence="2" id="KW-1133">Transmembrane helix</keyword>
<keyword evidence="2" id="KW-0812">Transmembrane</keyword>
<dbReference type="InterPro" id="IPR007813">
    <property type="entry name" value="PilN"/>
</dbReference>
<evidence type="ECO:0000313" key="4">
    <source>
        <dbReference type="Proteomes" id="UP000318017"/>
    </source>
</evidence>
<gene>
    <name evidence="3" type="ORF">Q31a_65210</name>
</gene>
<dbReference type="Pfam" id="PF05137">
    <property type="entry name" value="PilN"/>
    <property type="match status" value="1"/>
</dbReference>
<keyword evidence="2" id="KW-0472">Membrane</keyword>
<evidence type="ECO:0000256" key="1">
    <source>
        <dbReference type="SAM" id="MobiDB-lite"/>
    </source>
</evidence>
<evidence type="ECO:0008006" key="5">
    <source>
        <dbReference type="Google" id="ProtNLM"/>
    </source>
</evidence>
<sequence>MRQFNNLLPIETRLRFQQKRVKQVWYRTIAIAGLLAGAVIFVGQWTIARHQAEIDAEVSAATYPRQIQRENQQLRVEMQRLVNYETRHLDMRSRYSPLAIFSLLTEIKQHLDSELYVESVDFSLTDPSPNSGGQPTAQVSTADASKSSSANQGRVILQVVTSTTSNSSQFLQLLEQSGYFEDVQLSSSLEKLNTTSADLRFTVQCRF</sequence>
<dbReference type="RefSeq" id="WP_145086595.1">
    <property type="nucleotide sequence ID" value="NZ_CP036298.1"/>
</dbReference>
<evidence type="ECO:0000256" key="2">
    <source>
        <dbReference type="SAM" id="Phobius"/>
    </source>
</evidence>
<keyword evidence="4" id="KW-1185">Reference proteome</keyword>
<dbReference type="KEGG" id="ahel:Q31a_65210"/>
<feature type="region of interest" description="Disordered" evidence="1">
    <location>
        <begin position="126"/>
        <end position="146"/>
    </location>
</feature>
<dbReference type="EMBL" id="CP036298">
    <property type="protein sequence ID" value="QDV28126.1"/>
    <property type="molecule type" value="Genomic_DNA"/>
</dbReference>
<evidence type="ECO:0000313" key="3">
    <source>
        <dbReference type="EMBL" id="QDV28126.1"/>
    </source>
</evidence>
<protein>
    <recommendedName>
        <fullName evidence="5">Fimbrial assembly protein (PilN)</fullName>
    </recommendedName>
</protein>
<dbReference type="AlphaFoldDB" id="A0A518GHQ4"/>